<name>A0A699H9Q6_TANCI</name>
<organism evidence="2">
    <name type="scientific">Tanacetum cinerariifolium</name>
    <name type="common">Dalmatian daisy</name>
    <name type="synonym">Chrysanthemum cinerariifolium</name>
    <dbReference type="NCBI Taxonomy" id="118510"/>
    <lineage>
        <taxon>Eukaryota</taxon>
        <taxon>Viridiplantae</taxon>
        <taxon>Streptophyta</taxon>
        <taxon>Embryophyta</taxon>
        <taxon>Tracheophyta</taxon>
        <taxon>Spermatophyta</taxon>
        <taxon>Magnoliopsida</taxon>
        <taxon>eudicotyledons</taxon>
        <taxon>Gunneridae</taxon>
        <taxon>Pentapetalae</taxon>
        <taxon>asterids</taxon>
        <taxon>campanulids</taxon>
        <taxon>Asterales</taxon>
        <taxon>Asteraceae</taxon>
        <taxon>Asteroideae</taxon>
        <taxon>Anthemideae</taxon>
        <taxon>Anthemidinae</taxon>
        <taxon>Tanacetum</taxon>
    </lineage>
</organism>
<proteinExistence type="predicted"/>
<evidence type="ECO:0000256" key="1">
    <source>
        <dbReference type="SAM" id="MobiDB-lite"/>
    </source>
</evidence>
<evidence type="ECO:0008006" key="3">
    <source>
        <dbReference type="Google" id="ProtNLM"/>
    </source>
</evidence>
<evidence type="ECO:0000313" key="2">
    <source>
        <dbReference type="EMBL" id="GEX21375.1"/>
    </source>
</evidence>
<feature type="region of interest" description="Disordered" evidence="1">
    <location>
        <begin position="30"/>
        <end position="61"/>
    </location>
</feature>
<comment type="caution">
    <text evidence="2">The sequence shown here is derived from an EMBL/GenBank/DDBJ whole genome shotgun (WGS) entry which is preliminary data.</text>
</comment>
<reference evidence="2" key="1">
    <citation type="journal article" date="2019" name="Sci. Rep.">
        <title>Draft genome of Tanacetum cinerariifolium, the natural source of mosquito coil.</title>
        <authorList>
            <person name="Yamashiro T."/>
            <person name="Shiraishi A."/>
            <person name="Satake H."/>
            <person name="Nakayama K."/>
        </authorList>
    </citation>
    <scope>NUCLEOTIDE SEQUENCE</scope>
</reference>
<dbReference type="EMBL" id="BKCJ010095578">
    <property type="protein sequence ID" value="GEX21375.1"/>
    <property type="molecule type" value="Genomic_DNA"/>
</dbReference>
<dbReference type="AlphaFoldDB" id="A0A699H9Q6"/>
<sequence>MELQESYDELIDKVYSWLQAEETAFEGRPVTFMDNRGGKPQKGRPWEESRRKNKESHDTNTCRELKSQTEEAVRLGKLAYLIKGIRKKKAKQADAQLREWIALTVKVKQAAKGKQEPILMIGMVNNPLKSKEPLKIMSIEEKVFSPIRNRAPFIDPILIIVQVYGIHVGRVLLDRGAAYDIIYKHCFLKLRK</sequence>
<feature type="compositionally biased region" description="Basic and acidic residues" evidence="1">
    <location>
        <begin position="44"/>
        <end position="61"/>
    </location>
</feature>
<gene>
    <name evidence="2" type="ORF">Tci_293350</name>
</gene>
<accession>A0A699H9Q6</accession>
<protein>
    <recommendedName>
        <fullName evidence="3">Reverse transcriptase domain-containing protein</fullName>
    </recommendedName>
</protein>